<comment type="caution">
    <text evidence="6">The sequence shown here is derived from an EMBL/GenBank/DDBJ whole genome shotgun (WGS) entry which is preliminary data.</text>
</comment>
<dbReference type="GO" id="GO:0006897">
    <property type="term" value="P:endocytosis"/>
    <property type="evidence" value="ECO:0007669"/>
    <property type="project" value="InterPro"/>
</dbReference>
<dbReference type="InterPro" id="IPR036028">
    <property type="entry name" value="SH3-like_dom_sf"/>
</dbReference>
<dbReference type="CDD" id="cd07599">
    <property type="entry name" value="BAR_Rvs167p"/>
    <property type="match status" value="1"/>
</dbReference>
<sequence>MSFKGFGKAITRAPQQFKYKMNKGYQTQDPVYEDSERRFKEIETETKKLNETSKKYSKAVNDMLNHQIGFSKGIEEIFKPVSGKMSDPNSTVPEDNPEGIDACIAYREIVGELQRTLKPDLDLIELKVVRPAQELLKVVNSIRKMLVKRQHKKMDLDRHMNTLQKYEVKTSSLDVKAKDEEKLYKSQNEVEMAQQEFDYYNDLLKEQLPVLFELQNEFLKPMFVSFYYMQLNIFYTLYNKFQDMKIPYFDLEGDILETFQYKRGNIEEQTDSLSICNFKLGYSKAKLEMTRKRFQKDGAGIGIGSDGQSSYGSTSPPPTSSTLDGGNTSFGSAPMYNSYQQSSQYPPEKQVYQPQAQPSYGGAAVSSGTTDASAPPPSYNAPTNVEYCTALYDYQAQQPGDLTIKQGDRIEVVDRTTDPSGWWLGRFNGVEGNFPANYVSL</sequence>
<proteinExistence type="predicted"/>
<reference evidence="7" key="1">
    <citation type="journal article" date="2016" name="Proc. Natl. Acad. Sci. U.S.A.">
        <title>Comparative genomics of biotechnologically important yeasts.</title>
        <authorList>
            <person name="Riley R."/>
            <person name="Haridas S."/>
            <person name="Wolfe K.H."/>
            <person name="Lopes M.R."/>
            <person name="Hittinger C.T."/>
            <person name="Goeker M."/>
            <person name="Salamov A.A."/>
            <person name="Wisecaver J.H."/>
            <person name="Long T.M."/>
            <person name="Calvey C.H."/>
            <person name="Aerts A.L."/>
            <person name="Barry K.W."/>
            <person name="Choi C."/>
            <person name="Clum A."/>
            <person name="Coughlan A.Y."/>
            <person name="Deshpande S."/>
            <person name="Douglass A.P."/>
            <person name="Hanson S.J."/>
            <person name="Klenk H.-P."/>
            <person name="LaButti K.M."/>
            <person name="Lapidus A."/>
            <person name="Lindquist E.A."/>
            <person name="Lipzen A.M."/>
            <person name="Meier-Kolthoff J.P."/>
            <person name="Ohm R.A."/>
            <person name="Otillar R.P."/>
            <person name="Pangilinan J.L."/>
            <person name="Peng Y."/>
            <person name="Rokas A."/>
            <person name="Rosa C.A."/>
            <person name="Scheuner C."/>
            <person name="Sibirny A.A."/>
            <person name="Slot J.C."/>
            <person name="Stielow J.B."/>
            <person name="Sun H."/>
            <person name="Kurtzman C.P."/>
            <person name="Blackwell M."/>
            <person name="Grigoriev I.V."/>
            <person name="Jeffries T.W."/>
        </authorList>
    </citation>
    <scope>NUCLEOTIDE SEQUENCE [LARGE SCALE GENOMIC DNA]</scope>
    <source>
        <strain evidence="7">NRRL Y-1626</strain>
    </source>
</reference>
<dbReference type="Gene3D" id="2.30.30.40">
    <property type="entry name" value="SH3 Domains"/>
    <property type="match status" value="1"/>
</dbReference>
<feature type="domain" description="BAR" evidence="5">
    <location>
        <begin position="17"/>
        <end position="272"/>
    </location>
</feature>
<evidence type="ECO:0000313" key="6">
    <source>
        <dbReference type="EMBL" id="OBA26606.1"/>
    </source>
</evidence>
<dbReference type="PANTHER" id="PTHR47174:SF1">
    <property type="entry name" value="REDUCED VIABILITY UPON STARVATION PROTEIN 167"/>
    <property type="match status" value="1"/>
</dbReference>
<protein>
    <submittedName>
        <fullName evidence="6">BAR-domain-containing protein</fullName>
    </submittedName>
</protein>
<dbReference type="GO" id="GO:0051666">
    <property type="term" value="P:actin cortical patch localization"/>
    <property type="evidence" value="ECO:0007669"/>
    <property type="project" value="InterPro"/>
</dbReference>
<dbReference type="InterPro" id="IPR001452">
    <property type="entry name" value="SH3_domain"/>
</dbReference>
<accession>A0A1B7TCY1</accession>
<dbReference type="PANTHER" id="PTHR47174">
    <property type="entry name" value="BRIDGING INTEGRATOR 3"/>
    <property type="match status" value="1"/>
</dbReference>
<gene>
    <name evidence="6" type="ORF">HANVADRAFT_62633</name>
</gene>
<name>A0A1B7TCY1_9ASCO</name>
<evidence type="ECO:0000256" key="2">
    <source>
        <dbReference type="PROSITE-ProRule" id="PRU00192"/>
    </source>
</evidence>
<dbReference type="SMART" id="SM00721">
    <property type="entry name" value="BAR"/>
    <property type="match status" value="1"/>
</dbReference>
<dbReference type="GO" id="GO:0031097">
    <property type="term" value="C:medial cortex"/>
    <property type="evidence" value="ECO:0007669"/>
    <property type="project" value="TreeGrafter"/>
</dbReference>
<evidence type="ECO:0000256" key="1">
    <source>
        <dbReference type="ARBA" id="ARBA00022443"/>
    </source>
</evidence>
<evidence type="ECO:0000259" key="4">
    <source>
        <dbReference type="PROSITE" id="PS50002"/>
    </source>
</evidence>
<dbReference type="InterPro" id="IPR027267">
    <property type="entry name" value="AH/BAR_dom_sf"/>
</dbReference>
<dbReference type="InterPro" id="IPR046982">
    <property type="entry name" value="BIN3/RVS161-like"/>
</dbReference>
<evidence type="ECO:0000313" key="7">
    <source>
        <dbReference type="Proteomes" id="UP000092321"/>
    </source>
</evidence>
<evidence type="ECO:0000259" key="5">
    <source>
        <dbReference type="PROSITE" id="PS51021"/>
    </source>
</evidence>
<feature type="domain" description="SH3" evidence="4">
    <location>
        <begin position="383"/>
        <end position="441"/>
    </location>
</feature>
<dbReference type="OrthoDB" id="2159336at2759"/>
<dbReference type="Gene3D" id="1.20.1270.60">
    <property type="entry name" value="Arfaptin homology (AH) domain/BAR domain"/>
    <property type="match status" value="1"/>
</dbReference>
<dbReference type="Pfam" id="PF00018">
    <property type="entry name" value="SH3_1"/>
    <property type="match status" value="1"/>
</dbReference>
<dbReference type="FunFam" id="1.20.1270.60:FF:000048">
    <property type="entry name" value="BAR adaptor protein RVS167"/>
    <property type="match status" value="1"/>
</dbReference>
<dbReference type="SUPFAM" id="SSF50044">
    <property type="entry name" value="SH3-domain"/>
    <property type="match status" value="1"/>
</dbReference>
<dbReference type="GO" id="GO:0097320">
    <property type="term" value="P:plasma membrane tubulation"/>
    <property type="evidence" value="ECO:0007669"/>
    <property type="project" value="TreeGrafter"/>
</dbReference>
<dbReference type="GO" id="GO:1990528">
    <property type="term" value="C:Rvs161p-Rvs167p complex"/>
    <property type="evidence" value="ECO:0007669"/>
    <property type="project" value="TreeGrafter"/>
</dbReference>
<dbReference type="Pfam" id="PF03114">
    <property type="entry name" value="BAR"/>
    <property type="match status" value="1"/>
</dbReference>
<dbReference type="GO" id="GO:0030479">
    <property type="term" value="C:actin cortical patch"/>
    <property type="evidence" value="ECO:0007669"/>
    <property type="project" value="TreeGrafter"/>
</dbReference>
<dbReference type="GO" id="GO:0043332">
    <property type="term" value="C:mating projection tip"/>
    <property type="evidence" value="ECO:0007669"/>
    <property type="project" value="TreeGrafter"/>
</dbReference>
<dbReference type="PROSITE" id="PS51021">
    <property type="entry name" value="BAR"/>
    <property type="match status" value="1"/>
</dbReference>
<feature type="compositionally biased region" description="Polar residues" evidence="3">
    <location>
        <begin position="323"/>
        <end position="345"/>
    </location>
</feature>
<dbReference type="SUPFAM" id="SSF103657">
    <property type="entry name" value="BAR/IMD domain-like"/>
    <property type="match status" value="1"/>
</dbReference>
<keyword evidence="7" id="KW-1185">Reference proteome</keyword>
<feature type="region of interest" description="Disordered" evidence="3">
    <location>
        <begin position="298"/>
        <end position="380"/>
    </location>
</feature>
<keyword evidence="1 2" id="KW-0728">SH3 domain</keyword>
<organism evidence="6 7">
    <name type="scientific">Hanseniaspora valbyensis NRRL Y-1626</name>
    <dbReference type="NCBI Taxonomy" id="766949"/>
    <lineage>
        <taxon>Eukaryota</taxon>
        <taxon>Fungi</taxon>
        <taxon>Dikarya</taxon>
        <taxon>Ascomycota</taxon>
        <taxon>Saccharomycotina</taxon>
        <taxon>Saccharomycetes</taxon>
        <taxon>Saccharomycodales</taxon>
        <taxon>Saccharomycodaceae</taxon>
        <taxon>Hanseniaspora</taxon>
    </lineage>
</organism>
<dbReference type="EMBL" id="LXPE01000015">
    <property type="protein sequence ID" value="OBA26606.1"/>
    <property type="molecule type" value="Genomic_DNA"/>
</dbReference>
<dbReference type="AlphaFoldDB" id="A0A1B7TCY1"/>
<dbReference type="PROSITE" id="PS50002">
    <property type="entry name" value="SH3"/>
    <property type="match status" value="1"/>
</dbReference>
<dbReference type="GO" id="GO:0008289">
    <property type="term" value="F:lipid binding"/>
    <property type="evidence" value="ECO:0007669"/>
    <property type="project" value="TreeGrafter"/>
</dbReference>
<evidence type="ECO:0000256" key="3">
    <source>
        <dbReference type="SAM" id="MobiDB-lite"/>
    </source>
</evidence>
<dbReference type="SMART" id="SM00326">
    <property type="entry name" value="SH3"/>
    <property type="match status" value="1"/>
</dbReference>
<dbReference type="PRINTS" id="PR00452">
    <property type="entry name" value="SH3DOMAIN"/>
</dbReference>
<dbReference type="Proteomes" id="UP000092321">
    <property type="component" value="Unassembled WGS sequence"/>
</dbReference>
<dbReference type="InterPro" id="IPR004148">
    <property type="entry name" value="BAR_dom"/>
</dbReference>
<dbReference type="FunFam" id="2.30.30.40:FF:000100">
    <property type="entry name" value="SH3 domain-containing YSC84-like protein 1"/>
    <property type="match status" value="1"/>
</dbReference>